<evidence type="ECO:0008006" key="3">
    <source>
        <dbReference type="Google" id="ProtNLM"/>
    </source>
</evidence>
<accession>A0A5P2HCL1</accession>
<dbReference type="Gene3D" id="3.30.370.20">
    <property type="match status" value="1"/>
</dbReference>
<proteinExistence type="predicted"/>
<name>A0A5P2HCL1_9BURK</name>
<evidence type="ECO:0000313" key="1">
    <source>
        <dbReference type="EMBL" id="QET05324.1"/>
    </source>
</evidence>
<gene>
    <name evidence="1" type="ORF">FOB72_25200</name>
</gene>
<dbReference type="Proteomes" id="UP000322822">
    <property type="component" value="Chromosome 2"/>
</dbReference>
<evidence type="ECO:0000313" key="2">
    <source>
        <dbReference type="Proteomes" id="UP000322822"/>
    </source>
</evidence>
<reference evidence="1 2" key="1">
    <citation type="submission" date="2019-09" db="EMBL/GenBank/DDBJ databases">
        <title>FDA dAtabase for Regulatory Grade micrObial Sequences (FDA-ARGOS): Supporting development and validation of Infectious Disease Dx tests.</title>
        <authorList>
            <person name="Sciortino C."/>
            <person name="Tallon L."/>
            <person name="Sadzewicz L."/>
            <person name="Vavikolanu K."/>
            <person name="Mehta A."/>
            <person name="Aluvathingal J."/>
            <person name="Nadendla S."/>
            <person name="Nandy P."/>
            <person name="Geyer C."/>
            <person name="Yan Y."/>
            <person name="Sichtig H."/>
        </authorList>
    </citation>
    <scope>NUCLEOTIDE SEQUENCE [LARGE SCALE GENOMIC DNA]</scope>
    <source>
        <strain evidence="1 2">FDAARGOS_664</strain>
    </source>
</reference>
<dbReference type="RefSeq" id="WP_150375386.1">
    <property type="nucleotide sequence ID" value="NZ_CP044067.1"/>
</dbReference>
<sequence>MLVICCTPLHTLIARAMLDARGTRDFRLIYYTCVDNAKQRRYYDRLAQRAVAAAYVVVDSRFPTNFARFRHALRAVRAEAEHEIGLASIDNFYSQYTIKKHGFGSIVTYDDGTSNVDRGSAYFRAARRSPLHAVLIRYLRGEVDLHWIRARSQAHYTLYPEFDNIVHNALLQPVLLRTDRPAVSSLARHPGERRIFLGQPLTDPGMVGIADIYADVVASLQIDEYLPHPREGRPSGAFELVDTPLIAEEYLLGQLDLYESVTVFTVRSAALMNIDHPRLRKVVLTHPDGNPATDALYEKFATRGCELLSAPGVIGLGLLAGGAA</sequence>
<dbReference type="AlphaFoldDB" id="A0A5P2HCL1"/>
<dbReference type="Pfam" id="PF07922">
    <property type="entry name" value="Glyco_transf_52"/>
    <property type="match status" value="1"/>
</dbReference>
<dbReference type="InterPro" id="IPR012477">
    <property type="entry name" value="Glyco_transf_52"/>
</dbReference>
<dbReference type="EMBL" id="CP044067">
    <property type="protein sequence ID" value="QET05324.1"/>
    <property type="molecule type" value="Genomic_DNA"/>
</dbReference>
<organism evidence="1 2">
    <name type="scientific">Cupriavidus pauculus</name>
    <dbReference type="NCBI Taxonomy" id="82633"/>
    <lineage>
        <taxon>Bacteria</taxon>
        <taxon>Pseudomonadati</taxon>
        <taxon>Pseudomonadota</taxon>
        <taxon>Betaproteobacteria</taxon>
        <taxon>Burkholderiales</taxon>
        <taxon>Burkholderiaceae</taxon>
        <taxon>Cupriavidus</taxon>
    </lineage>
</organism>
<dbReference type="OrthoDB" id="2339372at2"/>
<protein>
    <recommendedName>
        <fullName evidence="3">CMP-N-acetylneuraminate-beta-galactosamide-alpha-2, 3-sialyltransferase</fullName>
    </recommendedName>
</protein>